<dbReference type="PANTHER" id="PTHR36925">
    <property type="entry name" value="COBALT-PRECORRIN-6A REDUCTASE"/>
    <property type="match status" value="1"/>
</dbReference>
<organism evidence="4">
    <name type="scientific">Prosthecochloris aestuarii</name>
    <dbReference type="NCBI Taxonomy" id="1102"/>
    <lineage>
        <taxon>Bacteria</taxon>
        <taxon>Pseudomonadati</taxon>
        <taxon>Chlorobiota</taxon>
        <taxon>Chlorobiia</taxon>
        <taxon>Chlorobiales</taxon>
        <taxon>Chlorobiaceae</taxon>
        <taxon>Prosthecochloris</taxon>
    </lineage>
</organism>
<evidence type="ECO:0000256" key="3">
    <source>
        <dbReference type="ARBA" id="ARBA00023002"/>
    </source>
</evidence>
<dbReference type="NCBIfam" id="TIGR00715">
    <property type="entry name" value="precor6x_red"/>
    <property type="match status" value="1"/>
</dbReference>
<comment type="caution">
    <text evidence="4">The sequence shown here is derived from an EMBL/GenBank/DDBJ whole genome shotgun (WGS) entry which is preliminary data.</text>
</comment>
<keyword evidence="3 4" id="KW-0560">Oxidoreductase</keyword>
<evidence type="ECO:0000256" key="1">
    <source>
        <dbReference type="ARBA" id="ARBA00004953"/>
    </source>
</evidence>
<dbReference type="PROSITE" id="PS51014">
    <property type="entry name" value="COBK_CBIJ"/>
    <property type="match status" value="1"/>
</dbReference>
<dbReference type="InterPro" id="IPR003723">
    <property type="entry name" value="Precorrin-6x_reduct"/>
</dbReference>
<name>A0A831WPU4_PROAE</name>
<dbReference type="EMBL" id="DSBW01000211">
    <property type="protein sequence ID" value="HED31868.1"/>
    <property type="molecule type" value="Genomic_DNA"/>
</dbReference>
<dbReference type="GO" id="GO:0009236">
    <property type="term" value="P:cobalamin biosynthetic process"/>
    <property type="evidence" value="ECO:0007669"/>
    <property type="project" value="UniProtKB-UniPathway"/>
</dbReference>
<sequence length="256" mass="28273">MMMVFGGTTEGRGVASLLDRMSIGYIYSTKSVPAPFPMTHGMGRHGVLDEESMGAFFRAAGISTVIDAAHPFALELHRNVDKAAQACHLPVIRFERNYDLPPDVVQGAKLYYADSFPAAVDTLRRLEPERMLAVTGVQTIEPLRPYWQEHDMRLRILPSGSSVVQATRSGFPPGKLVLMHPPRTMETERQCLLAYGIDCILTKENGTSGFLPEKILAAKTLDIPVVIVRRPELPESWNVVSSTVELKKLLERGGSV</sequence>
<gene>
    <name evidence="4" type="primary">cobK</name>
    <name evidence="4" type="ORF">ENN50_09390</name>
</gene>
<evidence type="ECO:0000256" key="2">
    <source>
        <dbReference type="ARBA" id="ARBA00022573"/>
    </source>
</evidence>
<reference evidence="4" key="1">
    <citation type="journal article" date="2020" name="mSystems">
        <title>Genome- and Community-Level Interaction Insights into Carbon Utilization and Element Cycling Functions of Hydrothermarchaeota in Hydrothermal Sediment.</title>
        <authorList>
            <person name="Zhou Z."/>
            <person name="Liu Y."/>
            <person name="Xu W."/>
            <person name="Pan J."/>
            <person name="Luo Z.H."/>
            <person name="Li M."/>
        </authorList>
    </citation>
    <scope>NUCLEOTIDE SEQUENCE [LARGE SCALE GENOMIC DNA]</scope>
    <source>
        <strain evidence="4">SpSt-1181</strain>
    </source>
</reference>
<keyword evidence="2" id="KW-0169">Cobalamin biosynthesis</keyword>
<dbReference type="UniPathway" id="UPA00148"/>
<dbReference type="GO" id="GO:0016994">
    <property type="term" value="F:precorrin-6A reductase activity"/>
    <property type="evidence" value="ECO:0007669"/>
    <property type="project" value="UniProtKB-EC"/>
</dbReference>
<dbReference type="PANTHER" id="PTHR36925:SF1">
    <property type="entry name" value="COBALT-PRECORRIN-6A REDUCTASE"/>
    <property type="match status" value="1"/>
</dbReference>
<evidence type="ECO:0000313" key="4">
    <source>
        <dbReference type="EMBL" id="HED31868.1"/>
    </source>
</evidence>
<accession>A0A831WPU4</accession>
<dbReference type="AlphaFoldDB" id="A0A831WPU4"/>
<dbReference type="EC" id="1.3.1.54" evidence="4"/>
<dbReference type="Proteomes" id="UP000886335">
    <property type="component" value="Unassembled WGS sequence"/>
</dbReference>
<dbReference type="Pfam" id="PF02571">
    <property type="entry name" value="CbiJ"/>
    <property type="match status" value="1"/>
</dbReference>
<proteinExistence type="predicted"/>
<comment type="pathway">
    <text evidence="1">Cofactor biosynthesis; adenosylcobalamin biosynthesis.</text>
</comment>
<protein>
    <submittedName>
        <fullName evidence="4">Precorrin-6A reductase</fullName>
        <ecNumber evidence="4">1.3.1.54</ecNumber>
    </submittedName>
</protein>